<keyword evidence="1" id="KW-0472">Membrane</keyword>
<dbReference type="EMBL" id="CAADRA010007041">
    <property type="protein sequence ID" value="VFT98748.1"/>
    <property type="molecule type" value="Genomic_DNA"/>
</dbReference>
<keyword evidence="4" id="KW-1185">Reference proteome</keyword>
<feature type="transmembrane region" description="Helical" evidence="1">
    <location>
        <begin position="639"/>
        <end position="659"/>
    </location>
</feature>
<reference evidence="3 4" key="1">
    <citation type="submission" date="2019-03" db="EMBL/GenBank/DDBJ databases">
        <authorList>
            <person name="Gaulin E."/>
            <person name="Dumas B."/>
        </authorList>
    </citation>
    <scope>NUCLEOTIDE SEQUENCE [LARGE SCALE GENOMIC DNA]</scope>
    <source>
        <strain evidence="3">CBS 568.67</strain>
    </source>
</reference>
<sequence>MRVVPRHPTLVPAVPTHLNHSFFRPVFGVLYILFSLACSIVYLSILEIAFSNDLYWTGYNVSTHQALLIDLFNGFLATHRNGSFDLLQASVDKRYDAPASTTQVYHTYVRRLIFVELTCVEYAVANLRTMHATWSMQMNTQYCWVDLNHEFEIAHTAARQDRCYNRYRNNGAVYMETVLRNLDWDAFLGAWGASFSVSILTWLQHLPSGQAWLRATSSAQTTVADEIAYWKSNNITSFILQYQNQLQPAMIETLSVENAFMLAQVIELKNTAIAIFASGCTSCIMHQTPGSDMMSLQQANRSLIRSAPTSFVQVPAFSFEDSLHLNDGEGDYVNQLGVFRATVGPFNAVDLFYVAVPPELLAAYDAFQATLTSAIDRKNKLAMDAIPDFTLDGSPPSWTESSDVVFYGGNPMCVNGGPLPYVQETFNFYDTCSNPTPLVTSLTKYSSVFACVAMGNTFAIDSICALGSTSTSTSCHTILSQVAAAASSSTKLAPSNSPSSFHDVATSIRRLNISIMQFASALDGSNWTLLVQPLLQDPAWAYFGWTLLHDWVHGKREVVSFEGDVASLVLISTSDVPQLVASSPHSMHAATTYIYYLLVYVTGVLGLVGAAIFVGVIGTRGSIEGRHLVWFNRIVGSIWIGRPLLFVRGVTAMFLLSTAQVQPITSGFHSNFVLEPRSWLSTLVICGETTWVLYVVQDMLTVVDGGLTPFYGPPSCAFAWVAVILLDSFWPLQPTVALQQRCTSPNMGTFVQCTAGTLAMGRFERFEAILVIQLVSSGLMVGIVKCFSPKDATHRWNRDAHHVLGVARVFFTTPGDDLGPIDNVSCLMAGCIRLRLPTGIVYTFDIKLWVGQFHRSDVVVPTIQNVDKLRIRPAKKNLRLLVVGFGLAHTVMAIVSSVVYLNVSKVDLANDLFWSSFNMTGTHAFLSNWFSEQLRLGVNNQTFALTLDWINQGGSWNLSSASVTSAGNYGAHLHFTELNTIDVAIAGLRASDACSIPWLFTQYCFLDFGQRWELANSAARQQRCHAMTTNGAAFLESVLRNVKFDDFYFCWGLAFDIAIANELQTSRDGQLWLATVSALVKASVSDERAMWTRHGIQSFTTQWQNFKHVGLLNTYSVTNMFGVSYPFTLQSQDALYRIDQQTTFKMYWGLANDFTAVACNSSGIIGGQSLVRSSAQFAFANKSLESVLVQNGTLSMPLTNAFMLTRTAVGPFGSVDMLFINCPFEASDAVRQILQLLRHTIANNVEAQIAYGLISADWGNPYPAPKAWTNIGFLAAGGSLLCAEYDPGFLSPISNGLTYLTSWDYACSTNGGVTYLFLENKIMLLATVLANINSSVLATNACARDVTKYAACLAMMNQTMSFIATFVSPFDLRILTQAASRATIAIQSLNVEFIQYGKVDTKSTLELYRIQVLDPHEIDFAFFTWVFLVDWTMGLREAISFQGDSGTMAILSEYLQPIHQSINMNEIHVTLSAYLRGAVLYVTFSMIGLASLMLVYFLLCQGHVEVWNLFLLERVGAIVWIGRPLLFARSLTAVGFLATANLQLQTSGAISYFEVAQPSILKIFLAANEITWLVAILNDMALACTKQYTRKYAGYDSVLVWLVTALFSLWSPVTHSVTIDKQCQVTQHDYQVVCTSASITIGRVSRLLSLVVVAVVANFLGYLLTRLNLRRLPPLPQFVHSKYLYGGAMYLFSTSSWVRGDVYYMDRMTAILNGILTLRWHRTIYGLDVKLWHTFQVAIEDGSQCEATAATTLAIPLQQHG</sequence>
<dbReference type="Proteomes" id="UP000332933">
    <property type="component" value="Unassembled WGS sequence"/>
</dbReference>
<feature type="transmembrane region" description="Helical" evidence="1">
    <location>
        <begin position="593"/>
        <end position="618"/>
    </location>
</feature>
<feature type="transmembrane region" description="Helical" evidence="1">
    <location>
        <begin position="768"/>
        <end position="788"/>
    </location>
</feature>
<proteinExistence type="predicted"/>
<gene>
    <name evidence="3" type="primary">Aste57867_22080</name>
    <name evidence="2" type="ORF">As57867_022011</name>
    <name evidence="3" type="ORF">ASTE57867_22080</name>
</gene>
<feature type="transmembrane region" description="Helical" evidence="1">
    <location>
        <begin position="1478"/>
        <end position="1499"/>
    </location>
</feature>
<feature type="transmembrane region" description="Helical" evidence="1">
    <location>
        <begin position="1520"/>
        <end position="1540"/>
    </location>
</feature>
<dbReference type="OrthoDB" id="2591256at2759"/>
<reference evidence="2" key="2">
    <citation type="submission" date="2019-06" db="EMBL/GenBank/DDBJ databases">
        <title>Genomics analysis of Aphanomyces spp. identifies a new class of oomycete effector associated with host adaptation.</title>
        <authorList>
            <person name="Gaulin E."/>
        </authorList>
    </citation>
    <scope>NUCLEOTIDE SEQUENCE</scope>
    <source>
        <strain evidence="2">CBS 578.67</strain>
    </source>
</reference>
<evidence type="ECO:0000313" key="3">
    <source>
        <dbReference type="EMBL" id="VFT98748.1"/>
    </source>
</evidence>
<organism evidence="3 4">
    <name type="scientific">Aphanomyces stellatus</name>
    <dbReference type="NCBI Taxonomy" id="120398"/>
    <lineage>
        <taxon>Eukaryota</taxon>
        <taxon>Sar</taxon>
        <taxon>Stramenopiles</taxon>
        <taxon>Oomycota</taxon>
        <taxon>Saprolegniomycetes</taxon>
        <taxon>Saprolegniales</taxon>
        <taxon>Verrucalvaceae</taxon>
        <taxon>Aphanomyces</taxon>
    </lineage>
</organism>
<feature type="transmembrane region" description="Helical" evidence="1">
    <location>
        <begin position="679"/>
        <end position="696"/>
    </location>
</feature>
<evidence type="ECO:0000256" key="1">
    <source>
        <dbReference type="SAM" id="Phobius"/>
    </source>
</evidence>
<feature type="transmembrane region" description="Helical" evidence="1">
    <location>
        <begin position="878"/>
        <end position="901"/>
    </location>
</feature>
<keyword evidence="1" id="KW-0812">Transmembrane</keyword>
<evidence type="ECO:0000313" key="4">
    <source>
        <dbReference type="Proteomes" id="UP000332933"/>
    </source>
</evidence>
<feature type="transmembrane region" description="Helical" evidence="1">
    <location>
        <begin position="1592"/>
        <end position="1610"/>
    </location>
</feature>
<feature type="transmembrane region" description="Helical" evidence="1">
    <location>
        <begin position="1647"/>
        <end position="1665"/>
    </location>
</feature>
<protein>
    <submittedName>
        <fullName evidence="3">Aste57867_22080 protein</fullName>
    </submittedName>
</protein>
<feature type="transmembrane region" description="Helical" evidence="1">
    <location>
        <begin position="26"/>
        <end position="45"/>
    </location>
</feature>
<accession>A0A485LJA1</accession>
<dbReference type="EMBL" id="VJMH01007015">
    <property type="protein sequence ID" value="KAF0686115.1"/>
    <property type="molecule type" value="Genomic_DNA"/>
</dbReference>
<keyword evidence="1" id="KW-1133">Transmembrane helix</keyword>
<evidence type="ECO:0000313" key="2">
    <source>
        <dbReference type="EMBL" id="KAF0686115.1"/>
    </source>
</evidence>
<name>A0A485LJA1_9STRA</name>
<feature type="transmembrane region" description="Helical" evidence="1">
    <location>
        <begin position="708"/>
        <end position="726"/>
    </location>
</feature>
<feature type="transmembrane region" description="Helical" evidence="1">
    <location>
        <begin position="1560"/>
        <end position="1580"/>
    </location>
</feature>